<dbReference type="RefSeq" id="WP_376866340.1">
    <property type="nucleotide sequence ID" value="NZ_JBHRYB010000007.1"/>
</dbReference>
<evidence type="ECO:0000313" key="2">
    <source>
        <dbReference type="EMBL" id="MFC3680391.1"/>
    </source>
</evidence>
<feature type="coiled-coil region" evidence="1">
    <location>
        <begin position="23"/>
        <end position="78"/>
    </location>
</feature>
<keyword evidence="3" id="KW-1185">Reference proteome</keyword>
<dbReference type="EMBL" id="JBHRYB010000007">
    <property type="protein sequence ID" value="MFC3680391.1"/>
    <property type="molecule type" value="Genomic_DNA"/>
</dbReference>
<accession>A0ABV7VUH9</accession>
<evidence type="ECO:0000313" key="3">
    <source>
        <dbReference type="Proteomes" id="UP001595722"/>
    </source>
</evidence>
<name>A0ABV7VUH9_9GAMM</name>
<comment type="caution">
    <text evidence="2">The sequence shown here is derived from an EMBL/GenBank/DDBJ whole genome shotgun (WGS) entry which is preliminary data.</text>
</comment>
<reference evidence="3" key="1">
    <citation type="journal article" date="2019" name="Int. J. Syst. Evol. Microbiol.">
        <title>The Global Catalogue of Microorganisms (GCM) 10K type strain sequencing project: providing services to taxonomists for standard genome sequencing and annotation.</title>
        <authorList>
            <consortium name="The Broad Institute Genomics Platform"/>
            <consortium name="The Broad Institute Genome Sequencing Center for Infectious Disease"/>
            <person name="Wu L."/>
            <person name="Ma J."/>
        </authorList>
    </citation>
    <scope>NUCLEOTIDE SEQUENCE [LARGE SCALE GENOMIC DNA]</scope>
    <source>
        <strain evidence="3">KCTC 42424</strain>
    </source>
</reference>
<proteinExistence type="predicted"/>
<protein>
    <submittedName>
        <fullName evidence="2">Uncharacterized protein</fullName>
    </submittedName>
</protein>
<keyword evidence="1" id="KW-0175">Coiled coil</keyword>
<evidence type="ECO:0000256" key="1">
    <source>
        <dbReference type="SAM" id="Coils"/>
    </source>
</evidence>
<dbReference type="Proteomes" id="UP001595722">
    <property type="component" value="Unassembled WGS sequence"/>
</dbReference>
<gene>
    <name evidence="2" type="ORF">ACFOMG_09810</name>
</gene>
<organism evidence="2 3">
    <name type="scientific">Bacterioplanoides pacificum</name>
    <dbReference type="NCBI Taxonomy" id="1171596"/>
    <lineage>
        <taxon>Bacteria</taxon>
        <taxon>Pseudomonadati</taxon>
        <taxon>Pseudomonadota</taxon>
        <taxon>Gammaproteobacteria</taxon>
        <taxon>Oceanospirillales</taxon>
        <taxon>Oceanospirillaceae</taxon>
        <taxon>Bacterioplanoides</taxon>
    </lineage>
</organism>
<sequence length="82" mass="9452">MALLFAIIAGMIIGAGSVAYTLSKRWKNEVEIAKADMQQVLEQHQQEQQASRELQQKVADLEYQLNEARKDLNHYRSQHKPD</sequence>